<dbReference type="OrthoDB" id="7085216at2759"/>
<evidence type="ECO:0000313" key="2">
    <source>
        <dbReference type="Proteomes" id="UP000625711"/>
    </source>
</evidence>
<dbReference type="PANTHER" id="PTHR35263">
    <property type="entry name" value="TESTIS-EXPRESSED PROTEIN 49"/>
    <property type="match status" value="1"/>
</dbReference>
<dbReference type="EMBL" id="JAACXV010000026">
    <property type="protein sequence ID" value="KAF7286436.1"/>
    <property type="molecule type" value="Genomic_DNA"/>
</dbReference>
<organism evidence="1 2">
    <name type="scientific">Rhynchophorus ferrugineus</name>
    <name type="common">Red palm weevil</name>
    <name type="synonym">Curculio ferrugineus</name>
    <dbReference type="NCBI Taxonomy" id="354439"/>
    <lineage>
        <taxon>Eukaryota</taxon>
        <taxon>Metazoa</taxon>
        <taxon>Ecdysozoa</taxon>
        <taxon>Arthropoda</taxon>
        <taxon>Hexapoda</taxon>
        <taxon>Insecta</taxon>
        <taxon>Pterygota</taxon>
        <taxon>Neoptera</taxon>
        <taxon>Endopterygota</taxon>
        <taxon>Coleoptera</taxon>
        <taxon>Polyphaga</taxon>
        <taxon>Cucujiformia</taxon>
        <taxon>Curculionidae</taxon>
        <taxon>Dryophthorinae</taxon>
        <taxon>Rhynchophorus</taxon>
    </lineage>
</organism>
<comment type="caution">
    <text evidence="1">The sequence shown here is derived from an EMBL/GenBank/DDBJ whole genome shotgun (WGS) entry which is preliminary data.</text>
</comment>
<dbReference type="InterPro" id="IPR038775">
    <property type="entry name" value="SPMIP11"/>
</dbReference>
<dbReference type="Pfam" id="PF22593">
    <property type="entry name" value="SPMIP11"/>
    <property type="match status" value="1"/>
</dbReference>
<protein>
    <submittedName>
        <fullName evidence="1">Uncharacterized protein</fullName>
    </submittedName>
</protein>
<gene>
    <name evidence="1" type="ORF">GWI33_005354</name>
</gene>
<sequence>MEFFGLTSYGFSAPIKDMLRDDYTEPENPVSNKFVKMGKDKHSFTEKMKELDCYLGEVDGFAYRSSDRLTRMRRKYLFKPVGPCDMYRYPGVNSMKYGWWNNDPDIRNLSASDNWFMPKRFNITTSEMSRFVNHCLKVDKSFKL</sequence>
<dbReference type="Proteomes" id="UP000625711">
    <property type="component" value="Unassembled WGS sequence"/>
</dbReference>
<accession>A0A834MKF0</accession>
<proteinExistence type="predicted"/>
<evidence type="ECO:0000313" key="1">
    <source>
        <dbReference type="EMBL" id="KAF7286436.1"/>
    </source>
</evidence>
<dbReference type="AlphaFoldDB" id="A0A834MKF0"/>
<name>A0A834MKF0_RHYFE</name>
<keyword evidence="2" id="KW-1185">Reference proteome</keyword>
<dbReference type="PANTHER" id="PTHR35263:SF1">
    <property type="entry name" value="TESTIS-EXPRESSED PROTEIN 49"/>
    <property type="match status" value="1"/>
</dbReference>
<reference evidence="1" key="1">
    <citation type="submission" date="2020-08" db="EMBL/GenBank/DDBJ databases">
        <title>Genome sequencing and assembly of the red palm weevil Rhynchophorus ferrugineus.</title>
        <authorList>
            <person name="Dias G.B."/>
            <person name="Bergman C.M."/>
            <person name="Manee M."/>
        </authorList>
    </citation>
    <scope>NUCLEOTIDE SEQUENCE</scope>
    <source>
        <strain evidence="1">AA-2017</strain>
        <tissue evidence="1">Whole larva</tissue>
    </source>
</reference>